<evidence type="ECO:0000259" key="1">
    <source>
        <dbReference type="Pfam" id="PF23019"/>
    </source>
</evidence>
<feature type="domain" description="DUF7033" evidence="1">
    <location>
        <begin position="99"/>
        <end position="188"/>
    </location>
</feature>
<protein>
    <recommendedName>
        <fullName evidence="1">DUF7033 domain-containing protein</fullName>
    </recommendedName>
</protein>
<organism evidence="2 3">
    <name type="scientific">Hymenobacter perfusus</name>
    <dbReference type="NCBI Taxonomy" id="1236770"/>
    <lineage>
        <taxon>Bacteria</taxon>
        <taxon>Pseudomonadati</taxon>
        <taxon>Bacteroidota</taxon>
        <taxon>Cytophagia</taxon>
        <taxon>Cytophagales</taxon>
        <taxon>Hymenobacteraceae</taxon>
        <taxon>Hymenobacter</taxon>
    </lineage>
</organism>
<accession>A0A428KAX8</accession>
<proteinExistence type="predicted"/>
<sequence length="462" mass="53157">MLPPLPSVPATTADTRLFYVLQHFWQAFDMVPKVSIGYADVQPQVEVAALGHDFFAGTNPYPTAPTYREWQGQQLPFFFDDQPAQPLLELLPGGQARINADVISAAFYLLSGWQEFYSDERDQHGRFPYAASVQKRYGFVTVPVVNYYFEVLRVAVEHAGGQPLHPRRWADGRAWAAFITHDIDNLYSAWKEPVKAALRRGKALEVGRLLWQHFTQKDAWDNLAQVQQVVAEYDAKSTFFFLPEHRKAANGTPNADYSLSAIRKDWPLLHSREAAIGLHGSIGTAACIQQLTEERQRLMSAISRSSEYVAGLRYHYLYWESRMTPQLLDNSPFAYDTTLGFAERYGFRNSYCLPFQPFLFQRGEAVDFLEIPLNVMDATLHHPRYLQLAPEEILPALLPMFREIERFGGVCTVLWHNENFDPANTRNGPREFRAIMEYLRSRHVAFVNGQDICQWIYFRPDF</sequence>
<dbReference type="Gene3D" id="3.20.20.370">
    <property type="entry name" value="Glycoside hydrolase/deacetylase"/>
    <property type="match status" value="1"/>
</dbReference>
<dbReference type="SUPFAM" id="SSF88713">
    <property type="entry name" value="Glycoside hydrolase/deacetylase"/>
    <property type="match status" value="1"/>
</dbReference>
<dbReference type="InterPro" id="IPR011330">
    <property type="entry name" value="Glyco_hydro/deAcase_b/a-brl"/>
</dbReference>
<evidence type="ECO:0000313" key="3">
    <source>
        <dbReference type="Proteomes" id="UP000270291"/>
    </source>
</evidence>
<dbReference type="EMBL" id="RWIU01000003">
    <property type="protein sequence ID" value="RSK43523.1"/>
    <property type="molecule type" value="Genomic_DNA"/>
</dbReference>
<dbReference type="AlphaFoldDB" id="A0A428KAX8"/>
<evidence type="ECO:0000313" key="2">
    <source>
        <dbReference type="EMBL" id="RSK43523.1"/>
    </source>
</evidence>
<dbReference type="InterPro" id="IPR054297">
    <property type="entry name" value="DUF7033"/>
</dbReference>
<name>A0A428KAX8_9BACT</name>
<dbReference type="Pfam" id="PF23019">
    <property type="entry name" value="DUF7033"/>
    <property type="match status" value="1"/>
</dbReference>
<comment type="caution">
    <text evidence="2">The sequence shown here is derived from an EMBL/GenBank/DDBJ whole genome shotgun (WGS) entry which is preliminary data.</text>
</comment>
<keyword evidence="3" id="KW-1185">Reference proteome</keyword>
<dbReference type="GO" id="GO:0005975">
    <property type="term" value="P:carbohydrate metabolic process"/>
    <property type="evidence" value="ECO:0007669"/>
    <property type="project" value="InterPro"/>
</dbReference>
<dbReference type="OrthoDB" id="5573484at2"/>
<gene>
    <name evidence="2" type="ORF">EI293_11575</name>
</gene>
<dbReference type="Proteomes" id="UP000270291">
    <property type="component" value="Unassembled WGS sequence"/>
</dbReference>
<reference evidence="2 3" key="1">
    <citation type="submission" date="2018-12" db="EMBL/GenBank/DDBJ databases">
        <authorList>
            <person name="Feng G."/>
            <person name="Zhu H."/>
        </authorList>
    </citation>
    <scope>NUCLEOTIDE SEQUENCE [LARGE SCALE GENOMIC DNA]</scope>
    <source>
        <strain evidence="2 3">LMG 26000</strain>
    </source>
</reference>
<dbReference type="RefSeq" id="WP_125437760.1">
    <property type="nucleotide sequence ID" value="NZ_RWIU01000003.1"/>
</dbReference>